<keyword evidence="1" id="KW-0472">Membrane</keyword>
<dbReference type="EMBL" id="LCPF01000001">
    <property type="protein sequence ID" value="KKU91638.1"/>
    <property type="molecule type" value="Genomic_DNA"/>
</dbReference>
<protein>
    <recommendedName>
        <fullName evidence="2">DUF7619 domain-containing protein</fullName>
    </recommendedName>
</protein>
<keyword evidence="1" id="KW-1133">Transmembrane helix</keyword>
<feature type="domain" description="DUF7619" evidence="2">
    <location>
        <begin position="329"/>
        <end position="422"/>
    </location>
</feature>
<dbReference type="InterPro" id="IPR055353">
    <property type="entry name" value="DUF7619"/>
</dbReference>
<evidence type="ECO:0000256" key="1">
    <source>
        <dbReference type="SAM" id="Phobius"/>
    </source>
</evidence>
<comment type="caution">
    <text evidence="3">The sequence shown here is derived from an EMBL/GenBank/DDBJ whole genome shotgun (WGS) entry which is preliminary data.</text>
</comment>
<dbReference type="Proteomes" id="UP000034956">
    <property type="component" value="Unassembled WGS sequence"/>
</dbReference>
<evidence type="ECO:0000313" key="3">
    <source>
        <dbReference type="EMBL" id="KKU91638.1"/>
    </source>
</evidence>
<evidence type="ECO:0000259" key="2">
    <source>
        <dbReference type="Pfam" id="PF24595"/>
    </source>
</evidence>
<proteinExistence type="predicted"/>
<accession>A0A0G1WMT9</accession>
<sequence length="628" mass="67214">MTLEDIEKELYRSGDELKKRRRKKTVVKKIEPQEEVARDWPEAEIVAPPSVELTTQWARRIVIGGVIFGVLLVGGAILYISYSGNSGASDINIQVFSPNQIAKGTPLDVSFDISNGSQTILKDAILTLNSSNGLVNLNATNGEGIYTENLGDLGIGSFSKKNYKFLAIGDANSSQNITATLGYVLESGSRYELKQTADILVKNPAITLTLQKPDQILSGSSFQFEVDYENNSNFDYPDVILDLTYPDAFKFSSASLTPTSLNNQWNLGELAAGSKGSLKITGVLNGASGQSFGIGASVSARFNNRNYELATAPLNLTIAASPISLQIAVNGRTDYTARLGDKLTYTIQYQNLSGIALANVTVTADLLGEMLDYSTLSTNASVNPATNRLTWNASNVSGLRLVDPGSSGSVSFNINLKSQFPIARLGDKNFLLRVNATVNSPSVPYYLSASKTEATLNLDTKLAGLTSITSQVLYRDADSGILNSGNLPPQVGKATQYTVHWIITNYSTDISDVVVAAPLASGVSWTGQIKSNIDSVPLYDSQTNIVTWTIPRIVATKGVIGDPIEAIFQISATPNAAQLNQFEPLLGETNLSATDDFTDLAITSVAPALSTNLIYDPTVGQNGGRVTQ</sequence>
<dbReference type="AlphaFoldDB" id="A0A0G1WMT9"/>
<name>A0A0G1WMT9_9BACT</name>
<keyword evidence="1" id="KW-0812">Transmembrane</keyword>
<gene>
    <name evidence="3" type="ORF">UY23_C0001G0244</name>
</gene>
<reference evidence="3 4" key="1">
    <citation type="journal article" date="2015" name="Nature">
        <title>rRNA introns, odd ribosomes, and small enigmatic genomes across a large radiation of phyla.</title>
        <authorList>
            <person name="Brown C.T."/>
            <person name="Hug L.A."/>
            <person name="Thomas B.C."/>
            <person name="Sharon I."/>
            <person name="Castelle C.J."/>
            <person name="Singh A."/>
            <person name="Wilkins M.J."/>
            <person name="Williams K.H."/>
            <person name="Banfield J.F."/>
        </authorList>
    </citation>
    <scope>NUCLEOTIDE SEQUENCE [LARGE SCALE GENOMIC DNA]</scope>
</reference>
<feature type="transmembrane region" description="Helical" evidence="1">
    <location>
        <begin position="61"/>
        <end position="82"/>
    </location>
</feature>
<dbReference type="PATRIC" id="fig|1618660.3.peg.252"/>
<evidence type="ECO:0000313" key="4">
    <source>
        <dbReference type="Proteomes" id="UP000034956"/>
    </source>
</evidence>
<dbReference type="Pfam" id="PF24595">
    <property type="entry name" value="DUF7619"/>
    <property type="match status" value="1"/>
</dbReference>
<organism evidence="3 4">
    <name type="scientific">Candidatus Jorgensenbacteria bacterium GW2011_GWA1_48_11</name>
    <dbReference type="NCBI Taxonomy" id="1618660"/>
    <lineage>
        <taxon>Bacteria</taxon>
        <taxon>Candidatus Joergenseniibacteriota</taxon>
    </lineage>
</organism>